<accession>A0AAW2TXS4</accession>
<reference evidence="1" key="2">
    <citation type="journal article" date="2024" name="Plant">
        <title>Genomic evolution and insights into agronomic trait innovations of Sesamum species.</title>
        <authorList>
            <person name="Miao H."/>
            <person name="Wang L."/>
            <person name="Qu L."/>
            <person name="Liu H."/>
            <person name="Sun Y."/>
            <person name="Le M."/>
            <person name="Wang Q."/>
            <person name="Wei S."/>
            <person name="Zheng Y."/>
            <person name="Lin W."/>
            <person name="Duan Y."/>
            <person name="Cao H."/>
            <person name="Xiong S."/>
            <person name="Wang X."/>
            <person name="Wei L."/>
            <person name="Li C."/>
            <person name="Ma Q."/>
            <person name="Ju M."/>
            <person name="Zhao R."/>
            <person name="Li G."/>
            <person name="Mu C."/>
            <person name="Tian Q."/>
            <person name="Mei H."/>
            <person name="Zhang T."/>
            <person name="Gao T."/>
            <person name="Zhang H."/>
        </authorList>
    </citation>
    <scope>NUCLEOTIDE SEQUENCE</scope>
    <source>
        <strain evidence="1">G02</strain>
    </source>
</reference>
<sequence length="370" mass="41608">MIQYEESQGILKGVAVSRNGPRISHLLFADDILLFVQATKEALLCIRGVLEKFEAISGLAINCKKSAAIFSKNVDQSTRIALVLVLGVSIVERHEKYLGLPTVIGRSKRAVFDHIKSRIWEKMQHWRSKLLSQAGRTVLLKAVIQAVPAYVMSVFRITNSLLRELESMMANFFWNHGQPRKIHWVAWRKVCRAKDEGGLGLRNLKAFNWAMLAKQLWRIVTRPDSLVSQLFKGKYFPDTDIFSAKVPPQASYAWRSLMEARNLIEAGLRWSVGSGASIRLTEDRWLLRPSFFRPTTSFVGWRNGAAVTGVMDAEGAGWDVDLVRALFSPHDADSILVVPVQGRNVDDILLWHYGSGQVYGEKCVSTGIIT</sequence>
<dbReference type="PANTHER" id="PTHR33116:SF86">
    <property type="entry name" value="REVERSE TRANSCRIPTASE DOMAIN-CONTAINING PROTEIN"/>
    <property type="match status" value="1"/>
</dbReference>
<gene>
    <name evidence="1" type="ORF">Sradi_1886800</name>
</gene>
<protein>
    <submittedName>
        <fullName evidence="1">Mitochondrial protein</fullName>
    </submittedName>
</protein>
<name>A0AAW2TXS4_SESRA</name>
<dbReference type="AlphaFoldDB" id="A0AAW2TXS4"/>
<evidence type="ECO:0000313" key="1">
    <source>
        <dbReference type="EMBL" id="KAL0409524.1"/>
    </source>
</evidence>
<comment type="caution">
    <text evidence="1">The sequence shown here is derived from an EMBL/GenBank/DDBJ whole genome shotgun (WGS) entry which is preliminary data.</text>
</comment>
<dbReference type="EMBL" id="JACGWJ010000007">
    <property type="protein sequence ID" value="KAL0409524.1"/>
    <property type="molecule type" value="Genomic_DNA"/>
</dbReference>
<dbReference type="PANTHER" id="PTHR33116">
    <property type="entry name" value="REVERSE TRANSCRIPTASE ZINC-BINDING DOMAIN-CONTAINING PROTEIN-RELATED-RELATED"/>
    <property type="match status" value="1"/>
</dbReference>
<organism evidence="1">
    <name type="scientific">Sesamum radiatum</name>
    <name type="common">Black benniseed</name>
    <dbReference type="NCBI Taxonomy" id="300843"/>
    <lineage>
        <taxon>Eukaryota</taxon>
        <taxon>Viridiplantae</taxon>
        <taxon>Streptophyta</taxon>
        <taxon>Embryophyta</taxon>
        <taxon>Tracheophyta</taxon>
        <taxon>Spermatophyta</taxon>
        <taxon>Magnoliopsida</taxon>
        <taxon>eudicotyledons</taxon>
        <taxon>Gunneridae</taxon>
        <taxon>Pentapetalae</taxon>
        <taxon>asterids</taxon>
        <taxon>lamiids</taxon>
        <taxon>Lamiales</taxon>
        <taxon>Pedaliaceae</taxon>
        <taxon>Sesamum</taxon>
    </lineage>
</organism>
<proteinExistence type="predicted"/>
<reference evidence="1" key="1">
    <citation type="submission" date="2020-06" db="EMBL/GenBank/DDBJ databases">
        <authorList>
            <person name="Li T."/>
            <person name="Hu X."/>
            <person name="Zhang T."/>
            <person name="Song X."/>
            <person name="Zhang H."/>
            <person name="Dai N."/>
            <person name="Sheng W."/>
            <person name="Hou X."/>
            <person name="Wei L."/>
        </authorList>
    </citation>
    <scope>NUCLEOTIDE SEQUENCE</scope>
    <source>
        <strain evidence="1">G02</strain>
        <tissue evidence="1">Leaf</tissue>
    </source>
</reference>